<feature type="domain" description="RNA polymerase sigma-70 region 2" evidence="6">
    <location>
        <begin position="24"/>
        <end position="91"/>
    </location>
</feature>
<dbReference type="Pfam" id="PF08281">
    <property type="entry name" value="Sigma70_r4_2"/>
    <property type="match status" value="1"/>
</dbReference>
<dbReference type="EMBL" id="WTPX01000001">
    <property type="protein sequence ID" value="NNJ24001.1"/>
    <property type="molecule type" value="Genomic_DNA"/>
</dbReference>
<keyword evidence="4" id="KW-0804">Transcription</keyword>
<dbReference type="PANTHER" id="PTHR43133">
    <property type="entry name" value="RNA POLYMERASE ECF-TYPE SIGMA FACTO"/>
    <property type="match status" value="1"/>
</dbReference>
<accession>A0ABX1VAE7</accession>
<dbReference type="NCBIfam" id="TIGR02937">
    <property type="entry name" value="sigma70-ECF"/>
    <property type="match status" value="1"/>
</dbReference>
<evidence type="ECO:0000256" key="5">
    <source>
        <dbReference type="SAM" id="MobiDB-lite"/>
    </source>
</evidence>
<keyword evidence="9" id="KW-1185">Reference proteome</keyword>
<dbReference type="RefSeq" id="WP_171182477.1">
    <property type="nucleotide sequence ID" value="NZ_WTPX01000001.1"/>
</dbReference>
<reference evidence="8 9" key="1">
    <citation type="journal article" date="2020" name="Syst. Appl. Microbiol.">
        <title>Alienimonas chondri sp. nov., a novel planctomycete isolated from the biofilm of the red alga Chondrus crispus.</title>
        <authorList>
            <person name="Vitorino I."/>
            <person name="Albuquerque L."/>
            <person name="Wiegand S."/>
            <person name="Kallscheuer N."/>
            <person name="da Costa M.S."/>
            <person name="Lobo-da-Cunha A."/>
            <person name="Jogler C."/>
            <person name="Lage O.M."/>
        </authorList>
    </citation>
    <scope>NUCLEOTIDE SEQUENCE [LARGE SCALE GENOMIC DNA]</scope>
    <source>
        <strain evidence="8 9">LzC2</strain>
    </source>
</reference>
<evidence type="ECO:0000256" key="4">
    <source>
        <dbReference type="ARBA" id="ARBA00023163"/>
    </source>
</evidence>
<keyword evidence="2" id="KW-0805">Transcription regulation</keyword>
<evidence type="ECO:0000259" key="7">
    <source>
        <dbReference type="Pfam" id="PF08281"/>
    </source>
</evidence>
<keyword evidence="3" id="KW-0731">Sigma factor</keyword>
<dbReference type="Gene3D" id="1.10.1740.10">
    <property type="match status" value="1"/>
</dbReference>
<comment type="caution">
    <text evidence="8">The sequence shown here is derived from an EMBL/GenBank/DDBJ whole genome shotgun (WGS) entry which is preliminary data.</text>
</comment>
<dbReference type="Pfam" id="PF04542">
    <property type="entry name" value="Sigma70_r2"/>
    <property type="match status" value="1"/>
</dbReference>
<feature type="domain" description="RNA polymerase sigma factor 70 region 4 type 2" evidence="7">
    <location>
        <begin position="116"/>
        <end position="168"/>
    </location>
</feature>
<dbReference type="InterPro" id="IPR007627">
    <property type="entry name" value="RNA_pol_sigma70_r2"/>
</dbReference>
<feature type="region of interest" description="Disordered" evidence="5">
    <location>
        <begin position="171"/>
        <end position="197"/>
    </location>
</feature>
<evidence type="ECO:0000313" key="9">
    <source>
        <dbReference type="Proteomes" id="UP000609651"/>
    </source>
</evidence>
<dbReference type="Gene3D" id="1.10.10.10">
    <property type="entry name" value="Winged helix-like DNA-binding domain superfamily/Winged helix DNA-binding domain"/>
    <property type="match status" value="1"/>
</dbReference>
<evidence type="ECO:0000256" key="3">
    <source>
        <dbReference type="ARBA" id="ARBA00023082"/>
    </source>
</evidence>
<evidence type="ECO:0000259" key="6">
    <source>
        <dbReference type="Pfam" id="PF04542"/>
    </source>
</evidence>
<comment type="similarity">
    <text evidence="1">Belongs to the sigma-70 factor family. ECF subfamily.</text>
</comment>
<dbReference type="InterPro" id="IPR013324">
    <property type="entry name" value="RNA_pol_sigma_r3/r4-like"/>
</dbReference>
<dbReference type="InterPro" id="IPR014284">
    <property type="entry name" value="RNA_pol_sigma-70_dom"/>
</dbReference>
<evidence type="ECO:0000256" key="1">
    <source>
        <dbReference type="ARBA" id="ARBA00010641"/>
    </source>
</evidence>
<organism evidence="8 9">
    <name type="scientific">Alienimonas chondri</name>
    <dbReference type="NCBI Taxonomy" id="2681879"/>
    <lineage>
        <taxon>Bacteria</taxon>
        <taxon>Pseudomonadati</taxon>
        <taxon>Planctomycetota</taxon>
        <taxon>Planctomycetia</taxon>
        <taxon>Planctomycetales</taxon>
        <taxon>Planctomycetaceae</taxon>
        <taxon>Alienimonas</taxon>
    </lineage>
</organism>
<dbReference type="SUPFAM" id="SSF88659">
    <property type="entry name" value="Sigma3 and sigma4 domains of RNA polymerase sigma factors"/>
    <property type="match status" value="1"/>
</dbReference>
<proteinExistence type="inferred from homology"/>
<feature type="compositionally biased region" description="Basic and acidic residues" evidence="5">
    <location>
        <begin position="180"/>
        <end position="197"/>
    </location>
</feature>
<name>A0ABX1VAE7_9PLAN</name>
<gene>
    <name evidence="8" type="primary">sigW_1</name>
    <name evidence="8" type="ORF">LzC2_00480</name>
</gene>
<dbReference type="InterPro" id="IPR036388">
    <property type="entry name" value="WH-like_DNA-bd_sf"/>
</dbReference>
<protein>
    <submittedName>
        <fullName evidence="8">ECF RNA polymerase sigma factor SigW</fullName>
    </submittedName>
</protein>
<evidence type="ECO:0000256" key="2">
    <source>
        <dbReference type="ARBA" id="ARBA00023015"/>
    </source>
</evidence>
<dbReference type="InterPro" id="IPR013249">
    <property type="entry name" value="RNA_pol_sigma70_r4_t2"/>
</dbReference>
<dbReference type="Proteomes" id="UP000609651">
    <property type="component" value="Unassembled WGS sequence"/>
</dbReference>
<dbReference type="CDD" id="cd06171">
    <property type="entry name" value="Sigma70_r4"/>
    <property type="match status" value="1"/>
</dbReference>
<dbReference type="SUPFAM" id="SSF88946">
    <property type="entry name" value="Sigma2 domain of RNA polymerase sigma factors"/>
    <property type="match status" value="1"/>
</dbReference>
<evidence type="ECO:0000313" key="8">
    <source>
        <dbReference type="EMBL" id="NNJ24001.1"/>
    </source>
</evidence>
<dbReference type="PANTHER" id="PTHR43133:SF51">
    <property type="entry name" value="RNA POLYMERASE SIGMA FACTOR"/>
    <property type="match status" value="1"/>
</dbReference>
<dbReference type="InterPro" id="IPR013325">
    <property type="entry name" value="RNA_pol_sigma_r2"/>
</dbReference>
<dbReference type="InterPro" id="IPR039425">
    <property type="entry name" value="RNA_pol_sigma-70-like"/>
</dbReference>
<sequence length="197" mass="22492">MSDDSDAALARRAIDGDDAAAAALVRRYQRSVFGVCLRMLGRREDAEDVAQEAFLRLFKHLHRWDASRPLRPWLMTITVNRCRTALSRRARKQPLLPGDLDPTDTSVPLTDAALAEELQRAVDGLRDDHRAAFVLFHYEEMSLQEVGEALERPDGTIKTWLHRARKQLSETLSRRGIQPDQRRSDSPRSLTREPIRA</sequence>